<keyword evidence="12" id="KW-1185">Reference proteome</keyword>
<keyword evidence="4" id="KW-0698">rRNA processing</keyword>
<dbReference type="InterPro" id="IPR006224">
    <property type="entry name" value="PsdUridine_synth_RluA-like_CS"/>
</dbReference>
<dbReference type="Gene3D" id="3.10.290.10">
    <property type="entry name" value="RNA-binding S4 domain"/>
    <property type="match status" value="1"/>
</dbReference>
<evidence type="ECO:0000313" key="12">
    <source>
        <dbReference type="Proteomes" id="UP000742786"/>
    </source>
</evidence>
<dbReference type="GO" id="GO:0003723">
    <property type="term" value="F:RNA binding"/>
    <property type="evidence" value="ECO:0007669"/>
    <property type="project" value="UniProtKB-KW"/>
</dbReference>
<feature type="domain" description="RNA-binding S4" evidence="10">
    <location>
        <begin position="25"/>
        <end position="87"/>
    </location>
</feature>
<evidence type="ECO:0000256" key="6">
    <source>
        <dbReference type="ARBA" id="ARBA00023235"/>
    </source>
</evidence>
<dbReference type="GO" id="GO:0016829">
    <property type="term" value="F:lyase activity"/>
    <property type="evidence" value="ECO:0007669"/>
    <property type="project" value="UniProtKB-KW"/>
</dbReference>
<dbReference type="SMART" id="SM00363">
    <property type="entry name" value="S4"/>
    <property type="match status" value="1"/>
</dbReference>
<dbReference type="SUPFAM" id="SSF55120">
    <property type="entry name" value="Pseudouridine synthase"/>
    <property type="match status" value="1"/>
</dbReference>
<dbReference type="Proteomes" id="UP000742786">
    <property type="component" value="Unassembled WGS sequence"/>
</dbReference>
<comment type="caution">
    <text evidence="11">The sequence shown here is derived from an EMBL/GenBank/DDBJ whole genome shotgun (WGS) entry which is preliminary data.</text>
</comment>
<evidence type="ECO:0000256" key="8">
    <source>
        <dbReference type="PROSITE-ProRule" id="PRU00182"/>
    </source>
</evidence>
<evidence type="ECO:0000256" key="9">
    <source>
        <dbReference type="RuleBase" id="RU362028"/>
    </source>
</evidence>
<name>A0A916N8J8_9PROT</name>
<dbReference type="InterPro" id="IPR006225">
    <property type="entry name" value="PsdUridine_synth_RluC/D"/>
</dbReference>
<dbReference type="EC" id="5.4.99.-" evidence="9"/>
<gene>
    <name evidence="11" type="primary">rluC</name>
    <name evidence="11" type="ORF">GTOL_11229</name>
</gene>
<dbReference type="PANTHER" id="PTHR21600">
    <property type="entry name" value="MITOCHONDRIAL RNA PSEUDOURIDINE SYNTHASE"/>
    <property type="match status" value="1"/>
</dbReference>
<keyword evidence="6 9" id="KW-0413">Isomerase</keyword>
<evidence type="ECO:0000259" key="10">
    <source>
        <dbReference type="SMART" id="SM00363"/>
    </source>
</evidence>
<comment type="catalytic activity">
    <reaction evidence="9">
        <text>a uridine in RNA = a pseudouridine in RNA</text>
        <dbReference type="Rhea" id="RHEA:48348"/>
        <dbReference type="Rhea" id="RHEA-COMP:12068"/>
        <dbReference type="Rhea" id="RHEA-COMP:12069"/>
        <dbReference type="ChEBI" id="CHEBI:65314"/>
        <dbReference type="ChEBI" id="CHEBI:65315"/>
    </reaction>
</comment>
<dbReference type="CDD" id="cd00165">
    <property type="entry name" value="S4"/>
    <property type="match status" value="1"/>
</dbReference>
<dbReference type="AlphaFoldDB" id="A0A916N8J8"/>
<evidence type="ECO:0000256" key="7">
    <source>
        <dbReference type="PIRSR" id="PIRSR606225-1"/>
    </source>
</evidence>
<evidence type="ECO:0000256" key="1">
    <source>
        <dbReference type="ARBA" id="ARBA00000381"/>
    </source>
</evidence>
<reference evidence="11" key="1">
    <citation type="submission" date="2021-04" db="EMBL/GenBank/DDBJ databases">
        <authorList>
            <person name="Hornung B."/>
        </authorList>
    </citation>
    <scope>NUCLEOTIDE SEQUENCE</scope>
    <source>
        <strain evidence="11">G5G6</strain>
    </source>
</reference>
<evidence type="ECO:0000313" key="11">
    <source>
        <dbReference type="EMBL" id="CAG4883347.1"/>
    </source>
</evidence>
<dbReference type="PROSITE" id="PS50889">
    <property type="entry name" value="S4"/>
    <property type="match status" value="1"/>
</dbReference>
<dbReference type="PROSITE" id="PS01129">
    <property type="entry name" value="PSI_RLU"/>
    <property type="match status" value="1"/>
</dbReference>
<evidence type="ECO:0000256" key="2">
    <source>
        <dbReference type="ARBA" id="ARBA00002876"/>
    </source>
</evidence>
<evidence type="ECO:0000256" key="4">
    <source>
        <dbReference type="ARBA" id="ARBA00022552"/>
    </source>
</evidence>
<feature type="active site" evidence="7">
    <location>
        <position position="142"/>
    </location>
</feature>
<dbReference type="NCBIfam" id="TIGR00005">
    <property type="entry name" value="rluA_subfam"/>
    <property type="match status" value="1"/>
</dbReference>
<dbReference type="Pfam" id="PF00849">
    <property type="entry name" value="PseudoU_synth_2"/>
    <property type="match status" value="1"/>
</dbReference>
<dbReference type="InterPro" id="IPR006145">
    <property type="entry name" value="PsdUridine_synth_RsuA/RluA"/>
</dbReference>
<protein>
    <recommendedName>
        <fullName evidence="9">Pseudouridine synthase</fullName>
        <ecNumber evidence="9">5.4.99.-</ecNumber>
    </recommendedName>
</protein>
<dbReference type="CDD" id="cd02869">
    <property type="entry name" value="PseudoU_synth_RluA_like"/>
    <property type="match status" value="1"/>
</dbReference>
<dbReference type="InterPro" id="IPR002942">
    <property type="entry name" value="S4_RNA-bd"/>
</dbReference>
<evidence type="ECO:0000256" key="5">
    <source>
        <dbReference type="ARBA" id="ARBA00022884"/>
    </source>
</evidence>
<dbReference type="InterPro" id="IPR020103">
    <property type="entry name" value="PsdUridine_synth_cat_dom_sf"/>
</dbReference>
<comment type="function">
    <text evidence="2">Responsible for synthesis of pseudouridine from uracil at positions 955, 2504 and 2580 in 23S ribosomal RNA.</text>
</comment>
<dbReference type="GO" id="GO:0160141">
    <property type="term" value="F:23S rRNA pseudouridine(955/2504/2580) synthase activity"/>
    <property type="evidence" value="ECO:0007669"/>
    <property type="project" value="UniProtKB-EC"/>
</dbReference>
<keyword evidence="5 8" id="KW-0694">RNA-binding</keyword>
<dbReference type="EMBL" id="CAJQUM010000001">
    <property type="protein sequence ID" value="CAG4883347.1"/>
    <property type="molecule type" value="Genomic_DNA"/>
</dbReference>
<comment type="similarity">
    <text evidence="3 9">Belongs to the pseudouridine synthase RluA family.</text>
</comment>
<organism evidence="11 12">
    <name type="scientific">Georgfuchsia toluolica</name>
    <dbReference type="NCBI Taxonomy" id="424218"/>
    <lineage>
        <taxon>Bacteria</taxon>
        <taxon>Pseudomonadati</taxon>
        <taxon>Pseudomonadota</taxon>
        <taxon>Betaproteobacteria</taxon>
        <taxon>Nitrosomonadales</taxon>
        <taxon>Sterolibacteriaceae</taxon>
        <taxon>Georgfuchsia</taxon>
    </lineage>
</organism>
<dbReference type="GO" id="GO:0000455">
    <property type="term" value="P:enzyme-directed rRNA pseudouridine synthesis"/>
    <property type="evidence" value="ECO:0007669"/>
    <property type="project" value="TreeGrafter"/>
</dbReference>
<dbReference type="InterPro" id="IPR036986">
    <property type="entry name" value="S4_RNA-bd_sf"/>
</dbReference>
<proteinExistence type="inferred from homology"/>
<dbReference type="Pfam" id="PF01479">
    <property type="entry name" value="S4"/>
    <property type="match status" value="1"/>
</dbReference>
<dbReference type="SUPFAM" id="SSF55174">
    <property type="entry name" value="Alpha-L RNA-binding motif"/>
    <property type="match status" value="1"/>
</dbReference>
<dbReference type="Gene3D" id="3.30.2350.10">
    <property type="entry name" value="Pseudouridine synthase"/>
    <property type="match status" value="1"/>
</dbReference>
<dbReference type="InterPro" id="IPR050188">
    <property type="entry name" value="RluA_PseudoU_synthase"/>
</dbReference>
<dbReference type="PANTHER" id="PTHR21600:SF92">
    <property type="entry name" value="RIBOSOMAL LARGE SUBUNIT PSEUDOURIDINE SYNTHASE C"/>
    <property type="match status" value="1"/>
</dbReference>
<accession>A0A916N8J8</accession>
<comment type="catalytic activity">
    <reaction evidence="1">
        <text>uridine(955/2504/2580) in 23S rRNA = pseudouridine(955/2504/2580) in 23S rRNA</text>
        <dbReference type="Rhea" id="RHEA:42528"/>
        <dbReference type="Rhea" id="RHEA-COMP:10099"/>
        <dbReference type="Rhea" id="RHEA-COMP:10100"/>
        <dbReference type="ChEBI" id="CHEBI:65314"/>
        <dbReference type="ChEBI" id="CHEBI:65315"/>
        <dbReference type="EC" id="5.4.99.24"/>
    </reaction>
</comment>
<evidence type="ECO:0000256" key="3">
    <source>
        <dbReference type="ARBA" id="ARBA00010876"/>
    </source>
</evidence>
<sequence>MYFKMNDLSKEAATLLEVGEEAAGQRIDNYLLRLAKGVPKSHVYRILHSGEVRVNKGRIGADYRLREGDVVRVPPIRVAATTKSAAPARDFDLVFEDEALIVLDKPSGTAVHGGSGVSFGVIEQLRRARPQAKFLELAHRLDRETSGLLIVAKKRAALTSLHDMFRAGKIAKRYLALVSGRWLNPTQHVRLSLHKYLTDDGERRVSVAAEGKEAHSIVRLKARWENFSLVEVELKTGRTHQIRVHLSHLGFPIAGDDKYGDFTLNRELQKAGLKRMFLHAATLSLCHPLTGEPIAMEAPLPAELSNFVARIENNEKRDYGAPP</sequence>
<keyword evidence="11" id="KW-0456">Lyase</keyword>